<organism evidence="1">
    <name type="scientific">Anguilla anguilla</name>
    <name type="common">European freshwater eel</name>
    <name type="synonym">Muraena anguilla</name>
    <dbReference type="NCBI Taxonomy" id="7936"/>
    <lineage>
        <taxon>Eukaryota</taxon>
        <taxon>Metazoa</taxon>
        <taxon>Chordata</taxon>
        <taxon>Craniata</taxon>
        <taxon>Vertebrata</taxon>
        <taxon>Euteleostomi</taxon>
        <taxon>Actinopterygii</taxon>
        <taxon>Neopterygii</taxon>
        <taxon>Teleostei</taxon>
        <taxon>Anguilliformes</taxon>
        <taxon>Anguillidae</taxon>
        <taxon>Anguilla</taxon>
    </lineage>
</organism>
<reference evidence="1" key="2">
    <citation type="journal article" date="2015" name="Fish Shellfish Immunol.">
        <title>Early steps in the European eel (Anguilla anguilla)-Vibrio vulnificus interaction in the gills: Role of the RtxA13 toxin.</title>
        <authorList>
            <person name="Callol A."/>
            <person name="Pajuelo D."/>
            <person name="Ebbesson L."/>
            <person name="Teles M."/>
            <person name="MacKenzie S."/>
            <person name="Amaro C."/>
        </authorList>
    </citation>
    <scope>NUCLEOTIDE SEQUENCE</scope>
</reference>
<dbReference type="EMBL" id="GBXM01084774">
    <property type="protein sequence ID" value="JAH23803.1"/>
    <property type="molecule type" value="Transcribed_RNA"/>
</dbReference>
<reference evidence="1" key="1">
    <citation type="submission" date="2014-11" db="EMBL/GenBank/DDBJ databases">
        <authorList>
            <person name="Amaro Gonzalez C."/>
        </authorList>
    </citation>
    <scope>NUCLEOTIDE SEQUENCE</scope>
</reference>
<dbReference type="AlphaFoldDB" id="A0A0E9R648"/>
<accession>A0A0E9R648</accession>
<evidence type="ECO:0000313" key="1">
    <source>
        <dbReference type="EMBL" id="JAH23803.1"/>
    </source>
</evidence>
<name>A0A0E9R648_ANGAN</name>
<sequence>MWQWDAVFCCSHLWVPVIYSPRGSYVWFLNSRVYSVRFMHLGPVHHVIRLRPPPAPQHWRVGS</sequence>
<protein>
    <submittedName>
        <fullName evidence="1">Uncharacterized protein</fullName>
    </submittedName>
</protein>
<proteinExistence type="predicted"/>